<keyword evidence="2" id="KW-1185">Reference proteome</keyword>
<protein>
    <submittedName>
        <fullName evidence="1">Uncharacterized protein</fullName>
    </submittedName>
</protein>
<dbReference type="Proteomes" id="UP001161422">
    <property type="component" value="Unassembled WGS sequence"/>
</dbReference>
<evidence type="ECO:0000313" key="2">
    <source>
        <dbReference type="Proteomes" id="UP001161422"/>
    </source>
</evidence>
<accession>A0AA37RTJ1</accession>
<comment type="caution">
    <text evidence="1">The sequence shown here is derived from an EMBL/GenBank/DDBJ whole genome shotgun (WGS) entry which is preliminary data.</text>
</comment>
<evidence type="ECO:0000313" key="1">
    <source>
        <dbReference type="EMBL" id="GLP95014.1"/>
    </source>
</evidence>
<dbReference type="RefSeq" id="WP_095505949.1">
    <property type="nucleotide sequence ID" value="NZ_BSNC01000001.1"/>
</dbReference>
<dbReference type="PROSITE" id="PS51257">
    <property type="entry name" value="PROKAR_LIPOPROTEIN"/>
    <property type="match status" value="1"/>
</dbReference>
<proteinExistence type="predicted"/>
<organism evidence="1 2">
    <name type="scientific">Paraferrimonas sedimenticola</name>
    <dbReference type="NCBI Taxonomy" id="375674"/>
    <lineage>
        <taxon>Bacteria</taxon>
        <taxon>Pseudomonadati</taxon>
        <taxon>Pseudomonadota</taxon>
        <taxon>Gammaproteobacteria</taxon>
        <taxon>Alteromonadales</taxon>
        <taxon>Ferrimonadaceae</taxon>
        <taxon>Paraferrimonas</taxon>
    </lineage>
</organism>
<dbReference type="EMBL" id="BSNC01000001">
    <property type="protein sequence ID" value="GLP95014.1"/>
    <property type="molecule type" value="Genomic_DNA"/>
</dbReference>
<sequence length="333" mass="36749">MKAKLPLFLASLMMVGCTSSELTSPLARQIHHGFLTTEQGQWQTELGQVVMTTLDSNQGLTELRLSCQTDLNQSDYSASMSAKFVGQDIDHAPSSMRLHFGERFGYFGVDEVFQPDTHTIVLTSQLSASQVAQFAEQAPARIDAFGGNFSRRLEIANHAQVGEFFERCQARQTAALNAPKPAAPQPEVYRPKALSQDEVQALDAQLLFSTDVDFLKVLNTQAHELVPGRHLKVGNNTAEFSVAQRLSDGSVLLRSDKAEYADLAIIVHNAPQLNLGENPFPQLNYYRFDGLVEYKTVMGANRYAIELHNLTDAVVAQLNSGNAYEQDEAQLAE</sequence>
<reference evidence="1" key="2">
    <citation type="submission" date="2023-01" db="EMBL/GenBank/DDBJ databases">
        <title>Draft genome sequence of Paraferrimonas sedimenticola strain NBRC 101628.</title>
        <authorList>
            <person name="Sun Q."/>
            <person name="Mori K."/>
        </authorList>
    </citation>
    <scope>NUCLEOTIDE SEQUENCE</scope>
    <source>
        <strain evidence="1">NBRC 101628</strain>
    </source>
</reference>
<name>A0AA37RTJ1_9GAMM</name>
<dbReference type="AlphaFoldDB" id="A0AA37RTJ1"/>
<reference evidence="1" key="1">
    <citation type="journal article" date="2014" name="Int. J. Syst. Evol. Microbiol.">
        <title>Complete genome sequence of Corynebacterium casei LMG S-19264T (=DSM 44701T), isolated from a smear-ripened cheese.</title>
        <authorList>
            <consortium name="US DOE Joint Genome Institute (JGI-PGF)"/>
            <person name="Walter F."/>
            <person name="Albersmeier A."/>
            <person name="Kalinowski J."/>
            <person name="Ruckert C."/>
        </authorList>
    </citation>
    <scope>NUCLEOTIDE SEQUENCE</scope>
    <source>
        <strain evidence="1">NBRC 101628</strain>
    </source>
</reference>
<gene>
    <name evidence="1" type="ORF">GCM10007895_03200</name>
</gene>